<reference evidence="2 3" key="1">
    <citation type="submission" date="2023-03" db="EMBL/GenBank/DDBJ databases">
        <title>Complete genome of Arcanobacterium canis strain DSM 25104 isolated in 2010 from a canine otitis externa in Germany.</title>
        <authorList>
            <person name="Borowiak M."/>
            <person name="Kreitlow A."/>
            <person name="Malorny B."/>
            <person name="Laemmler C."/>
            <person name="Prenger-Berninghoff E."/>
            <person name="Ploetz M."/>
            <person name="Abdulmawjood A."/>
        </authorList>
    </citation>
    <scope>NUCLEOTIDE SEQUENCE [LARGE SCALE GENOMIC DNA]</scope>
    <source>
        <strain evidence="2 3">DSM 25104</strain>
    </source>
</reference>
<dbReference type="EMBL" id="CP121208">
    <property type="protein sequence ID" value="WFM83353.1"/>
    <property type="molecule type" value="Genomic_DNA"/>
</dbReference>
<organism evidence="2 3">
    <name type="scientific">Arcanobacterium canis</name>
    <dbReference type="NCBI Taxonomy" id="999183"/>
    <lineage>
        <taxon>Bacteria</taxon>
        <taxon>Bacillati</taxon>
        <taxon>Actinomycetota</taxon>
        <taxon>Actinomycetes</taxon>
        <taxon>Actinomycetales</taxon>
        <taxon>Actinomycetaceae</taxon>
        <taxon>Arcanobacterium</taxon>
    </lineage>
</organism>
<keyword evidence="3" id="KW-1185">Reference proteome</keyword>
<feature type="domain" description="DUF4261" evidence="1">
    <location>
        <begin position="199"/>
        <end position="269"/>
    </location>
</feature>
<gene>
    <name evidence="2" type="ORF">P7079_08190</name>
</gene>
<dbReference type="Proteomes" id="UP001215216">
    <property type="component" value="Chromosome"/>
</dbReference>
<dbReference type="RefSeq" id="WP_278012748.1">
    <property type="nucleotide sequence ID" value="NZ_CP121208.1"/>
</dbReference>
<evidence type="ECO:0000313" key="3">
    <source>
        <dbReference type="Proteomes" id="UP001215216"/>
    </source>
</evidence>
<protein>
    <submittedName>
        <fullName evidence="2">DUF4261 domain-containing protein</fullName>
    </submittedName>
</protein>
<accession>A0ABY8G0P8</accession>
<dbReference type="Pfam" id="PF14080">
    <property type="entry name" value="DUF4261"/>
    <property type="match status" value="1"/>
</dbReference>
<sequence>MDQLGVSAIHPTAPEVLSAFALFTAPIDVEKAVSGLKELWNIDVHGSWVGADGAPATAGKDAIFHFAWQGVQVLLTPVSGAVDVEKGSLPEHNFHVAMTFYAPLDAALEGELAGETADVDQLPELKRRGRMVSANIVMTQLADALMREDAAVGVFRPELGALHPAPMIIELSQSLTQGEVPLPLWVSVRVAGEDLHRARTLGLPIFGHLDVEVLDSAHTVQDLFSLVGGVANYIVTGGAFLLPGQTLGWAGADLPLTQAQSAAGDPVIRVAY</sequence>
<proteinExistence type="predicted"/>
<dbReference type="InterPro" id="IPR025357">
    <property type="entry name" value="DUF4261"/>
</dbReference>
<evidence type="ECO:0000313" key="2">
    <source>
        <dbReference type="EMBL" id="WFM83353.1"/>
    </source>
</evidence>
<evidence type="ECO:0000259" key="1">
    <source>
        <dbReference type="Pfam" id="PF14080"/>
    </source>
</evidence>
<name>A0ABY8G0P8_9ACTO</name>